<reference evidence="2 3" key="1">
    <citation type="submission" date="2018-11" db="EMBL/GenBank/DDBJ databases">
        <title>Genomic Encyclopedia of Type Strains, Phase IV (KMG-IV): sequencing the most valuable type-strain genomes for metagenomic binning, comparative biology and taxonomic classification.</title>
        <authorList>
            <person name="Goeker M."/>
        </authorList>
    </citation>
    <scope>NUCLEOTIDE SEQUENCE [LARGE SCALE GENOMIC DNA]</scope>
    <source>
        <strain evidence="2 3">DSM 21945</strain>
    </source>
</reference>
<comment type="caution">
    <text evidence="2">The sequence shown here is derived from an EMBL/GenBank/DDBJ whole genome shotgun (WGS) entry which is preliminary data.</text>
</comment>
<keyword evidence="1" id="KW-0812">Transmembrane</keyword>
<accession>A0A3N1PDU1</accession>
<name>A0A3N1PDU1_9GAMM</name>
<feature type="transmembrane region" description="Helical" evidence="1">
    <location>
        <begin position="112"/>
        <end position="133"/>
    </location>
</feature>
<evidence type="ECO:0000256" key="1">
    <source>
        <dbReference type="SAM" id="Phobius"/>
    </source>
</evidence>
<organism evidence="2 3">
    <name type="scientific">Gallaecimonas pentaromativorans</name>
    <dbReference type="NCBI Taxonomy" id="584787"/>
    <lineage>
        <taxon>Bacteria</taxon>
        <taxon>Pseudomonadati</taxon>
        <taxon>Pseudomonadota</taxon>
        <taxon>Gammaproteobacteria</taxon>
        <taxon>Enterobacterales</taxon>
        <taxon>Gallaecimonadaceae</taxon>
        <taxon>Gallaecimonas</taxon>
    </lineage>
</organism>
<feature type="transmembrane region" description="Helical" evidence="1">
    <location>
        <begin position="33"/>
        <end position="50"/>
    </location>
</feature>
<evidence type="ECO:0000313" key="3">
    <source>
        <dbReference type="Proteomes" id="UP000268033"/>
    </source>
</evidence>
<keyword evidence="1" id="KW-1133">Transmembrane helix</keyword>
<protein>
    <submittedName>
        <fullName evidence="2">Uncharacterized protein</fullName>
    </submittedName>
</protein>
<dbReference type="EMBL" id="RJUL01000002">
    <property type="protein sequence ID" value="ROQ30134.1"/>
    <property type="molecule type" value="Genomic_DNA"/>
</dbReference>
<gene>
    <name evidence="2" type="ORF">EDC28_102527</name>
</gene>
<dbReference type="RefSeq" id="WP_123420910.1">
    <property type="nucleotide sequence ID" value="NZ_RJUL01000002.1"/>
</dbReference>
<sequence length="195" mass="20846">MYKKLLGLAVVIVLTLAAFYYHPQTLAFKTDAVSAVPTLFGYLVLVSMVVERATEIALSLVRSTEADRQDLKIKLAQESLKTASPEATPALASQLEDMQHQRMRYRAASRQMAQWIGLVIGILVALVGVRILGNLVDMSTLGSNNGCFTAVDVLLTGAVLAGGSDAINKIMKVYSSAMDATAQKMRAAPPQSSGS</sequence>
<proteinExistence type="predicted"/>
<dbReference type="Proteomes" id="UP000268033">
    <property type="component" value="Unassembled WGS sequence"/>
</dbReference>
<dbReference type="AlphaFoldDB" id="A0A3N1PDU1"/>
<evidence type="ECO:0000313" key="2">
    <source>
        <dbReference type="EMBL" id="ROQ30134.1"/>
    </source>
</evidence>
<keyword evidence="1" id="KW-0472">Membrane</keyword>
<keyword evidence="3" id="KW-1185">Reference proteome</keyword>